<comment type="caution">
    <text evidence="2">The sequence shown here is derived from an EMBL/GenBank/DDBJ whole genome shotgun (WGS) entry which is preliminary data.</text>
</comment>
<dbReference type="PANTHER" id="PTHR34301">
    <property type="entry name" value="DNA-BINDING PROTEIN-RELATED"/>
    <property type="match status" value="1"/>
</dbReference>
<dbReference type="SUPFAM" id="SSF52540">
    <property type="entry name" value="P-loop containing nucleoside triphosphate hydrolases"/>
    <property type="match status" value="1"/>
</dbReference>
<sequence length="365" mass="41547">MTAASPSICPFLAGGMLTERMFFVGRDDEIRFIIQNMANAQPTSINIVGDRKIGKSSLLYHIYQTYEERVPGYGRQPQDFVVVYLSLKSANCRKPDDFYQAVAQELLSRGSVQANPALAQPLQVTPFDVHAFSQAMGNWKQAKVLPVICLDDFQELLEPNSLFDDQFYDNLRSIEDRSQLMLVIGSRKKLKDYTSRESGRTSGFFNVSQTYILQGFSPATAMDLVRLPGVNNPALSEERQNLAIKWSEGQPYLLQLAGKCLWEAQKQDRPSEWAQRRFEEDANQVPTSRNYGRMIFMAIGRIGFWGQNLGNTADDWSNFLKGMITIVTVLLLLFGVEKWQDFTNFMQQSINDILQNAQTKEEENK</sequence>
<evidence type="ECO:0000259" key="1">
    <source>
        <dbReference type="Pfam" id="PF13401"/>
    </source>
</evidence>
<gene>
    <name evidence="2" type="ORF">NJ959_28150</name>
</gene>
<proteinExistence type="predicted"/>
<keyword evidence="2" id="KW-0067">ATP-binding</keyword>
<dbReference type="GO" id="GO:0005524">
    <property type="term" value="F:ATP binding"/>
    <property type="evidence" value="ECO:0007669"/>
    <property type="project" value="UniProtKB-KW"/>
</dbReference>
<keyword evidence="2" id="KW-0547">Nucleotide-binding</keyword>
<reference evidence="2" key="1">
    <citation type="submission" date="2022-06" db="EMBL/GenBank/DDBJ databases">
        <title>New cyanobacteria of genus Symplocastrum in benthos of Lake Baikal.</title>
        <authorList>
            <person name="Sorokovikova E."/>
            <person name="Tikhonova I."/>
            <person name="Krasnopeev A."/>
            <person name="Evseev P."/>
            <person name="Gladkikh A."/>
            <person name="Belykh O."/>
        </authorList>
    </citation>
    <scope>NUCLEOTIDE SEQUENCE</scope>
    <source>
        <strain evidence="2">BBK-W-15</strain>
    </source>
</reference>
<dbReference type="InterPro" id="IPR027417">
    <property type="entry name" value="P-loop_NTPase"/>
</dbReference>
<dbReference type="InterPro" id="IPR049945">
    <property type="entry name" value="AAA_22"/>
</dbReference>
<dbReference type="Pfam" id="PF13401">
    <property type="entry name" value="AAA_22"/>
    <property type="match status" value="1"/>
</dbReference>
<dbReference type="Gene3D" id="3.40.50.300">
    <property type="entry name" value="P-loop containing nucleotide triphosphate hydrolases"/>
    <property type="match status" value="1"/>
</dbReference>
<feature type="domain" description="ORC1/DEAH AAA+ ATPase" evidence="1">
    <location>
        <begin position="43"/>
        <end position="182"/>
    </location>
</feature>
<keyword evidence="3" id="KW-1185">Reference proteome</keyword>
<dbReference type="GO" id="GO:0016887">
    <property type="term" value="F:ATP hydrolysis activity"/>
    <property type="evidence" value="ECO:0007669"/>
    <property type="project" value="InterPro"/>
</dbReference>
<accession>A0AAE3GXF2</accession>
<evidence type="ECO:0000313" key="2">
    <source>
        <dbReference type="EMBL" id="MCP2732309.1"/>
    </source>
</evidence>
<protein>
    <submittedName>
        <fullName evidence="2">ATP-binding protein</fullName>
    </submittedName>
</protein>
<evidence type="ECO:0000313" key="3">
    <source>
        <dbReference type="Proteomes" id="UP001204953"/>
    </source>
</evidence>
<dbReference type="EMBL" id="JAMZMM010000547">
    <property type="protein sequence ID" value="MCP2732309.1"/>
    <property type="molecule type" value="Genomic_DNA"/>
</dbReference>
<name>A0AAE3GXF2_9CYAN</name>
<organism evidence="2 3">
    <name type="scientific">Limnofasciculus baicalensis BBK-W-15</name>
    <dbReference type="NCBI Taxonomy" id="2699891"/>
    <lineage>
        <taxon>Bacteria</taxon>
        <taxon>Bacillati</taxon>
        <taxon>Cyanobacteriota</taxon>
        <taxon>Cyanophyceae</taxon>
        <taxon>Coleofasciculales</taxon>
        <taxon>Coleofasciculaceae</taxon>
        <taxon>Limnofasciculus</taxon>
        <taxon>Limnofasciculus baicalensis</taxon>
    </lineage>
</organism>
<dbReference type="AlphaFoldDB" id="A0AAE3GXF2"/>
<dbReference type="RefSeq" id="WP_254015030.1">
    <property type="nucleotide sequence ID" value="NZ_JAMZMM010000547.1"/>
</dbReference>
<dbReference type="Proteomes" id="UP001204953">
    <property type="component" value="Unassembled WGS sequence"/>
</dbReference>
<dbReference type="PANTHER" id="PTHR34301:SF8">
    <property type="entry name" value="ATPASE DOMAIN-CONTAINING PROTEIN"/>
    <property type="match status" value="1"/>
</dbReference>